<dbReference type="Proteomes" id="UP000612362">
    <property type="component" value="Unassembled WGS sequence"/>
</dbReference>
<dbReference type="EMBL" id="BNJF01000011">
    <property type="protein sequence ID" value="GHO51259.1"/>
    <property type="molecule type" value="Genomic_DNA"/>
</dbReference>
<reference evidence="1" key="1">
    <citation type="submission" date="2020-10" db="EMBL/GenBank/DDBJ databases">
        <title>Taxonomic study of unclassified bacteria belonging to the class Ktedonobacteria.</title>
        <authorList>
            <person name="Yabe S."/>
            <person name="Wang C.M."/>
            <person name="Zheng Y."/>
            <person name="Sakai Y."/>
            <person name="Cavaletti L."/>
            <person name="Monciardini P."/>
            <person name="Donadio S."/>
        </authorList>
    </citation>
    <scope>NUCLEOTIDE SEQUENCE</scope>
    <source>
        <strain evidence="1">SOSP1-1</strain>
    </source>
</reference>
<evidence type="ECO:0000313" key="1">
    <source>
        <dbReference type="EMBL" id="GHO51259.1"/>
    </source>
</evidence>
<gene>
    <name evidence="1" type="ORF">KSX_94220</name>
</gene>
<sequence>MKTEGIKLDSDALMPILQKHRPSVEPYGLMTMAVIDPEFYVEAASRILAELLG</sequence>
<keyword evidence="2" id="KW-1185">Reference proteome</keyword>
<organism evidence="1 2">
    <name type="scientific">Ktedonospora formicarum</name>
    <dbReference type="NCBI Taxonomy" id="2778364"/>
    <lineage>
        <taxon>Bacteria</taxon>
        <taxon>Bacillati</taxon>
        <taxon>Chloroflexota</taxon>
        <taxon>Ktedonobacteria</taxon>
        <taxon>Ktedonobacterales</taxon>
        <taxon>Ktedonobacteraceae</taxon>
        <taxon>Ktedonospora</taxon>
    </lineage>
</organism>
<proteinExistence type="predicted"/>
<dbReference type="AlphaFoldDB" id="A0A8J3IG63"/>
<dbReference type="RefSeq" id="WP_220200193.1">
    <property type="nucleotide sequence ID" value="NZ_BNJF01000011.1"/>
</dbReference>
<accession>A0A8J3IG63</accession>
<name>A0A8J3IG63_9CHLR</name>
<protein>
    <submittedName>
        <fullName evidence="1">Uncharacterized protein</fullName>
    </submittedName>
</protein>
<comment type="caution">
    <text evidence="1">The sequence shown here is derived from an EMBL/GenBank/DDBJ whole genome shotgun (WGS) entry which is preliminary data.</text>
</comment>
<evidence type="ECO:0000313" key="2">
    <source>
        <dbReference type="Proteomes" id="UP000612362"/>
    </source>
</evidence>